<protein>
    <submittedName>
        <fullName evidence="4">Gfo/Idh/MocA family oxidoreductase</fullName>
    </submittedName>
</protein>
<dbReference type="SUPFAM" id="SSF55347">
    <property type="entry name" value="Glyceraldehyde-3-phosphate dehydrogenase-like, C-terminal domain"/>
    <property type="match status" value="1"/>
</dbReference>
<name>A0A9X4B016_9BACT</name>
<sequence>MAGTNTGKLRVGIVSANWGAIAHLPAWRLLGDVEVTAICTSRQESAEAAAQQFAVARPFWDFEAMCADPDIDVIDAGTNPNLREKMVTAALNAGKHVVNQLPFTSSLEAAERLFALQREKGVMGAAASSLVGLPHLALMKEMIDEGTIGEVFQVHCSWQMSFFLKIFPGFPYTWFGKAGLGVSVTRNQGSHMLHALRQVFGPIQSVVGQMQTQLKTWELPSGETMQVETDDTSHALLRFANGAMGTLATSWTAADCPGFHIDAFGSKGRLRLEALRYPSVASAKLYAAKSDFAMEPRGQEVPVPERLCMVDGRVVAADPKDGSDGQRVSLGRLFDGLVRAVRDGGEPPASFARSLEVQRIIEALYASHQRKAWVDLTPGADLG</sequence>
<dbReference type="EMBL" id="JAGTJJ010000090">
    <property type="protein sequence ID" value="MDC3988970.1"/>
    <property type="molecule type" value="Genomic_DNA"/>
</dbReference>
<dbReference type="RefSeq" id="WP_272427129.1">
    <property type="nucleotide sequence ID" value="NZ_JAGTJJ010000090.1"/>
</dbReference>
<dbReference type="PANTHER" id="PTHR43818:SF11">
    <property type="entry name" value="BCDNA.GH03377"/>
    <property type="match status" value="1"/>
</dbReference>
<dbReference type="Gene3D" id="3.30.360.10">
    <property type="entry name" value="Dihydrodipicolinate Reductase, domain 2"/>
    <property type="match status" value="1"/>
</dbReference>
<reference evidence="4 5" key="1">
    <citation type="submission" date="2021-04" db="EMBL/GenBank/DDBJ databases">
        <title>Genome analysis of Polyangium sp.</title>
        <authorList>
            <person name="Li Y."/>
            <person name="Wang J."/>
        </authorList>
    </citation>
    <scope>NUCLEOTIDE SEQUENCE [LARGE SCALE GENOMIC DNA]</scope>
    <source>
        <strain evidence="4 5">SDU14</strain>
    </source>
</reference>
<keyword evidence="5" id="KW-1185">Reference proteome</keyword>
<organism evidence="4 5">
    <name type="scientific">Polyangium jinanense</name>
    <dbReference type="NCBI Taxonomy" id="2829994"/>
    <lineage>
        <taxon>Bacteria</taxon>
        <taxon>Pseudomonadati</taxon>
        <taxon>Myxococcota</taxon>
        <taxon>Polyangia</taxon>
        <taxon>Polyangiales</taxon>
        <taxon>Polyangiaceae</taxon>
        <taxon>Polyangium</taxon>
    </lineage>
</organism>
<evidence type="ECO:0000259" key="2">
    <source>
        <dbReference type="Pfam" id="PF01408"/>
    </source>
</evidence>
<accession>A0A9X4B016</accession>
<dbReference type="SUPFAM" id="SSF51735">
    <property type="entry name" value="NAD(P)-binding Rossmann-fold domains"/>
    <property type="match status" value="1"/>
</dbReference>
<feature type="domain" description="Gfo/Idh/MocA-like oxidoreductase N-terminal" evidence="2">
    <location>
        <begin position="9"/>
        <end position="123"/>
    </location>
</feature>
<dbReference type="InterPro" id="IPR036291">
    <property type="entry name" value="NAD(P)-bd_dom_sf"/>
</dbReference>
<dbReference type="InterPro" id="IPR055170">
    <property type="entry name" value="GFO_IDH_MocA-like_dom"/>
</dbReference>
<proteinExistence type="predicted"/>
<feature type="domain" description="GFO/IDH/MocA-like oxidoreductase" evidence="3">
    <location>
        <begin position="138"/>
        <end position="271"/>
    </location>
</feature>
<evidence type="ECO:0000256" key="1">
    <source>
        <dbReference type="ARBA" id="ARBA00023002"/>
    </source>
</evidence>
<dbReference type="AlphaFoldDB" id="A0A9X4B016"/>
<dbReference type="InterPro" id="IPR000683">
    <property type="entry name" value="Gfo/Idh/MocA-like_OxRdtase_N"/>
</dbReference>
<evidence type="ECO:0000313" key="4">
    <source>
        <dbReference type="EMBL" id="MDC3988970.1"/>
    </source>
</evidence>
<gene>
    <name evidence="4" type="ORF">KEG57_51360</name>
</gene>
<dbReference type="Pfam" id="PF22725">
    <property type="entry name" value="GFO_IDH_MocA_C3"/>
    <property type="match status" value="1"/>
</dbReference>
<comment type="caution">
    <text evidence="4">The sequence shown here is derived from an EMBL/GenBank/DDBJ whole genome shotgun (WGS) entry which is preliminary data.</text>
</comment>
<dbReference type="GO" id="GO:0000166">
    <property type="term" value="F:nucleotide binding"/>
    <property type="evidence" value="ECO:0007669"/>
    <property type="project" value="InterPro"/>
</dbReference>
<dbReference type="GO" id="GO:0016491">
    <property type="term" value="F:oxidoreductase activity"/>
    <property type="evidence" value="ECO:0007669"/>
    <property type="project" value="UniProtKB-KW"/>
</dbReference>
<keyword evidence="1" id="KW-0560">Oxidoreductase</keyword>
<dbReference type="Proteomes" id="UP001151081">
    <property type="component" value="Unassembled WGS sequence"/>
</dbReference>
<dbReference type="Pfam" id="PF01408">
    <property type="entry name" value="GFO_IDH_MocA"/>
    <property type="match status" value="1"/>
</dbReference>
<dbReference type="InterPro" id="IPR050463">
    <property type="entry name" value="Gfo/Idh/MocA_oxidrdct_glycsds"/>
</dbReference>
<evidence type="ECO:0000259" key="3">
    <source>
        <dbReference type="Pfam" id="PF22725"/>
    </source>
</evidence>
<dbReference type="Gene3D" id="3.40.50.720">
    <property type="entry name" value="NAD(P)-binding Rossmann-like Domain"/>
    <property type="match status" value="1"/>
</dbReference>
<dbReference type="PANTHER" id="PTHR43818">
    <property type="entry name" value="BCDNA.GH03377"/>
    <property type="match status" value="1"/>
</dbReference>
<evidence type="ECO:0000313" key="5">
    <source>
        <dbReference type="Proteomes" id="UP001151081"/>
    </source>
</evidence>